<evidence type="ECO:0000256" key="1">
    <source>
        <dbReference type="SAM" id="SignalP"/>
    </source>
</evidence>
<sequence length="661" mass="68199">MHHHHRTALAAALLLCAASPAALAQGARDAWTDRAARPSASGPAQPTAYRSLDLDVAAITGFLNNEAMTGAALSLPRPEGGFADFVLEDSGTMDPQLAAKFPEIRSLRGRDANGNAVRVDVSSLGFQAMVFDRDGGAWVVEPETFGGSAYLSFRREAVHAGRGFQCDVHGDAAEAADTPPRIWDAPHPNTVTGANLRNMRTVVAATGEYTARFGGTVAGGQAAIVTAMNRVNQIYEADFSVHMTLVANNSLVVYTDALTDPYTNNNGSTMLGQNVTNLNTVIGSANFDIGHVFSTGGGGVAGLGVICGSSKARGVTGLSNPVGDPFYVDYVAHEMGHQYGGNHTFNSTTDSCGGGNRSSGAAYETGSGSTIMAYAGICGANDLQPNSDPYFHAKSLDEIGARLTATTCGTITPNPNAAPVIVPMTTSYAIPAKTPFALTGAATDADGDALTYGWEEYDLGAATNVGVDNGTSPIARSFNPTTNPTRRIPRQSNLVANTFAIGEILPQVARTAMKFRLTVRDSHAGGGATVSADLPAIQVVATATPFAVTAPNTAVTWTSGTVENVTWDVGGTTAAPISCANVDVTLSTDGGATFPIALAPAAPNTGSAAITVPAVASTTARVRVKCSTNIFFDISNANFTTVIAPSSDVVFADDFETDVAR</sequence>
<dbReference type="SUPFAM" id="SSF55486">
    <property type="entry name" value="Metalloproteases ('zincins'), catalytic domain"/>
    <property type="match status" value="1"/>
</dbReference>
<comment type="caution">
    <text evidence="2">The sequence shown here is derived from an EMBL/GenBank/DDBJ whole genome shotgun (WGS) entry which is preliminary data.</text>
</comment>
<accession>A0A9X3YKI2</accession>
<keyword evidence="1" id="KW-0732">Signal</keyword>
<name>A0A9X3YKI2_9GAMM</name>
<dbReference type="RefSeq" id="WP_263541601.1">
    <property type="nucleotide sequence ID" value="NZ_JAOVZO020000018.1"/>
</dbReference>
<evidence type="ECO:0000313" key="3">
    <source>
        <dbReference type="Proteomes" id="UP001139971"/>
    </source>
</evidence>
<dbReference type="Gene3D" id="3.40.390.10">
    <property type="entry name" value="Collagenase (Catalytic Domain)"/>
    <property type="match status" value="1"/>
</dbReference>
<evidence type="ECO:0000313" key="2">
    <source>
        <dbReference type="EMBL" id="MDC8013957.1"/>
    </source>
</evidence>
<feature type="signal peptide" evidence="1">
    <location>
        <begin position="1"/>
        <end position="24"/>
    </location>
</feature>
<dbReference type="Pfam" id="PF13583">
    <property type="entry name" value="Reprolysin_4"/>
    <property type="match status" value="1"/>
</dbReference>
<protein>
    <submittedName>
        <fullName evidence="2">M12 family metallo-peptidase</fullName>
    </submittedName>
</protein>
<dbReference type="Proteomes" id="UP001139971">
    <property type="component" value="Unassembled WGS sequence"/>
</dbReference>
<reference evidence="2" key="1">
    <citation type="submission" date="2023-02" db="EMBL/GenBank/DDBJ databases">
        <title>Tahibacter soli sp. nov. isolated from soil.</title>
        <authorList>
            <person name="Baek J.H."/>
            <person name="Lee J.K."/>
            <person name="Choi D.G."/>
            <person name="Jeon C.O."/>
        </authorList>
    </citation>
    <scope>NUCLEOTIDE SEQUENCE</scope>
    <source>
        <strain evidence="2">BL</strain>
    </source>
</reference>
<gene>
    <name evidence="2" type="ORF">OD750_015540</name>
</gene>
<dbReference type="AlphaFoldDB" id="A0A9X3YKI2"/>
<organism evidence="2 3">
    <name type="scientific">Tahibacter soli</name>
    <dbReference type="NCBI Taxonomy" id="2983605"/>
    <lineage>
        <taxon>Bacteria</taxon>
        <taxon>Pseudomonadati</taxon>
        <taxon>Pseudomonadota</taxon>
        <taxon>Gammaproteobacteria</taxon>
        <taxon>Lysobacterales</taxon>
        <taxon>Rhodanobacteraceae</taxon>
        <taxon>Tahibacter</taxon>
    </lineage>
</organism>
<dbReference type="GO" id="GO:0008237">
    <property type="term" value="F:metallopeptidase activity"/>
    <property type="evidence" value="ECO:0007669"/>
    <property type="project" value="InterPro"/>
</dbReference>
<dbReference type="InterPro" id="IPR024079">
    <property type="entry name" value="MetalloPept_cat_dom_sf"/>
</dbReference>
<feature type="chain" id="PRO_5040744733" evidence="1">
    <location>
        <begin position="25"/>
        <end position="661"/>
    </location>
</feature>
<keyword evidence="3" id="KW-1185">Reference proteome</keyword>
<proteinExistence type="predicted"/>
<dbReference type="EMBL" id="JAOVZO020000018">
    <property type="protein sequence ID" value="MDC8013957.1"/>
    <property type="molecule type" value="Genomic_DNA"/>
</dbReference>